<dbReference type="Proteomes" id="UP000886129">
    <property type="component" value="Unassembled WGS sequence"/>
</dbReference>
<sequence>MDISKKVNIEIQRFKDEYHFTERELPESIELSKYIDHTLLKPEATPMMVKQLCEEAVQHSFYSVCVNSAFLPLANEILQNTDVKKA</sequence>
<proteinExistence type="predicted"/>
<evidence type="ECO:0000313" key="1">
    <source>
        <dbReference type="EMBL" id="HHF08547.1"/>
    </source>
</evidence>
<dbReference type="InterPro" id="IPR013785">
    <property type="entry name" value="Aldolase_TIM"/>
</dbReference>
<dbReference type="GO" id="GO:0016052">
    <property type="term" value="P:carbohydrate catabolic process"/>
    <property type="evidence" value="ECO:0007669"/>
    <property type="project" value="TreeGrafter"/>
</dbReference>
<name>A0A7C5HS35_9BACT</name>
<dbReference type="AlphaFoldDB" id="A0A7C5HS35"/>
<dbReference type="EMBL" id="DRTH01000122">
    <property type="protein sequence ID" value="HHF08547.1"/>
    <property type="molecule type" value="Genomic_DNA"/>
</dbReference>
<dbReference type="GO" id="GO:0005737">
    <property type="term" value="C:cytoplasm"/>
    <property type="evidence" value="ECO:0007669"/>
    <property type="project" value="InterPro"/>
</dbReference>
<comment type="caution">
    <text evidence="1">The sequence shown here is derived from an EMBL/GenBank/DDBJ whole genome shotgun (WGS) entry which is preliminary data.</text>
</comment>
<dbReference type="PANTHER" id="PTHR10889:SF1">
    <property type="entry name" value="DEOXYRIBOSE-PHOSPHATE ALDOLASE"/>
    <property type="match status" value="1"/>
</dbReference>
<dbReference type="GO" id="GO:0004139">
    <property type="term" value="F:deoxyribose-phosphate aldolase activity"/>
    <property type="evidence" value="ECO:0007669"/>
    <property type="project" value="InterPro"/>
</dbReference>
<dbReference type="GO" id="GO:0009264">
    <property type="term" value="P:deoxyribonucleotide catabolic process"/>
    <property type="evidence" value="ECO:0007669"/>
    <property type="project" value="InterPro"/>
</dbReference>
<feature type="non-terminal residue" evidence="1">
    <location>
        <position position="86"/>
    </location>
</feature>
<dbReference type="PANTHER" id="PTHR10889">
    <property type="entry name" value="DEOXYRIBOSE-PHOSPHATE ALDOLASE"/>
    <property type="match status" value="1"/>
</dbReference>
<gene>
    <name evidence="1" type="ORF">ENL26_02085</name>
</gene>
<dbReference type="SUPFAM" id="SSF51569">
    <property type="entry name" value="Aldolase"/>
    <property type="match status" value="1"/>
</dbReference>
<organism evidence="1">
    <name type="scientific">Kosmotoga arenicorallina</name>
    <dbReference type="NCBI Taxonomy" id="688066"/>
    <lineage>
        <taxon>Bacteria</taxon>
        <taxon>Thermotogati</taxon>
        <taxon>Thermotogota</taxon>
        <taxon>Thermotogae</taxon>
        <taxon>Kosmotogales</taxon>
        <taxon>Kosmotogaceae</taxon>
        <taxon>Kosmotoga</taxon>
    </lineage>
</organism>
<protein>
    <submittedName>
        <fullName evidence="1">2-deoxyribose-5-phosphate aldolase</fullName>
    </submittedName>
</protein>
<reference evidence="1" key="1">
    <citation type="journal article" date="2020" name="mSystems">
        <title>Genome- and Community-Level Interaction Insights into Carbon Utilization and Element Cycling Functions of Hydrothermarchaeota in Hydrothermal Sediment.</title>
        <authorList>
            <person name="Zhou Z."/>
            <person name="Liu Y."/>
            <person name="Xu W."/>
            <person name="Pan J."/>
            <person name="Luo Z.H."/>
            <person name="Li M."/>
        </authorList>
    </citation>
    <scope>NUCLEOTIDE SEQUENCE [LARGE SCALE GENOMIC DNA]</scope>
    <source>
        <strain evidence="1">HyVt-80</strain>
    </source>
</reference>
<dbReference type="InterPro" id="IPR011343">
    <property type="entry name" value="DeoC"/>
</dbReference>
<accession>A0A7C5HS35</accession>
<dbReference type="Gene3D" id="3.20.20.70">
    <property type="entry name" value="Aldolase class I"/>
    <property type="match status" value="1"/>
</dbReference>